<proteinExistence type="predicted"/>
<evidence type="ECO:0000259" key="2">
    <source>
        <dbReference type="Pfam" id="PF24855"/>
    </source>
</evidence>
<dbReference type="Pfam" id="PF24855">
    <property type="entry name" value="DUF7729"/>
    <property type="match status" value="1"/>
</dbReference>
<reference evidence="4" key="4">
    <citation type="journal article" date="2015" name="G3 (Bethesda)">
        <title>Genome sequences of three phytopathogenic species of the Magnaporthaceae family of fungi.</title>
        <authorList>
            <person name="Okagaki L.H."/>
            <person name="Nunes C.C."/>
            <person name="Sailsbery J."/>
            <person name="Clay B."/>
            <person name="Brown D."/>
            <person name="John T."/>
            <person name="Oh Y."/>
            <person name="Young N."/>
            <person name="Fitzgerald M."/>
            <person name="Haas B.J."/>
            <person name="Zeng Q."/>
            <person name="Young S."/>
            <person name="Adiconis X."/>
            <person name="Fan L."/>
            <person name="Levin J.Z."/>
            <person name="Mitchell T.K."/>
            <person name="Okubara P.A."/>
            <person name="Farman M.L."/>
            <person name="Kohn L.M."/>
            <person name="Birren B."/>
            <person name="Ma L.-J."/>
            <person name="Dean R.A."/>
        </authorList>
    </citation>
    <scope>NUCLEOTIDE SEQUENCE</scope>
    <source>
        <strain evidence="4">ATCC 64411 / 73-15</strain>
    </source>
</reference>
<feature type="compositionally biased region" description="Polar residues" evidence="1">
    <location>
        <begin position="149"/>
        <end position="160"/>
    </location>
</feature>
<dbReference type="VEuPathDB" id="FungiDB:MAPG_06334"/>
<keyword evidence="5" id="KW-1185">Reference proteome</keyword>
<dbReference type="OrthoDB" id="2564812at2759"/>
<dbReference type="EMBL" id="ADBL01001533">
    <property type="status" value="NOT_ANNOTATED_CDS"/>
    <property type="molecule type" value="Genomic_DNA"/>
</dbReference>
<dbReference type="EMBL" id="GL876970">
    <property type="protein sequence ID" value="KLU87333.1"/>
    <property type="molecule type" value="Genomic_DNA"/>
</dbReference>
<sequence length="388" mass="41612">MASGASNSIGRNPLRRTRGGVCRHAVPRCRRPRSQWLFIAVAFVLCLSSAATVVAHPHPHTDRRPPAESDATDALAVEAEVPAPILVEETLLIDTRPAPPSEGKLAMMAATEQEDHDLKVRSPQSTSGKSGSTATSQASPLPSLLEGNLSGNFTKPNPQSSEAPCGTFLANLVANQTFQQCYPFSVLLLGSKSFFQAQKSLVSITNVLDKSCRADVKLCSSYLAGVATQLTSKDNCGADYDLQNSVVLQLRYALLSYETLFSATCLRDPTSQAYCFASAVTNASNSENTYFYYLPLNTSMPIDSSPNCNWCVRETMAIYQAHAANRRLPIAATYAGSAMEVNSHCGASFVNETMPAEIQSAGVRLLAGSPPWTLLPAVGLALAMQWLL</sequence>
<protein>
    <recommendedName>
        <fullName evidence="2">DUF7729 domain-containing protein</fullName>
    </recommendedName>
</protein>
<feature type="region of interest" description="Disordered" evidence="1">
    <location>
        <begin position="113"/>
        <end position="160"/>
    </location>
</feature>
<reference evidence="4" key="5">
    <citation type="submission" date="2015-06" db="UniProtKB">
        <authorList>
            <consortium name="EnsemblFungi"/>
        </authorList>
    </citation>
    <scope>IDENTIFICATION</scope>
    <source>
        <strain evidence="4">ATCC 64411</strain>
    </source>
</reference>
<feature type="domain" description="DUF7729" evidence="2">
    <location>
        <begin position="140"/>
        <end position="353"/>
    </location>
</feature>
<accession>A0A0C4E1R4</accession>
<dbReference type="Proteomes" id="UP000011715">
    <property type="component" value="Unassembled WGS sequence"/>
</dbReference>
<dbReference type="AlphaFoldDB" id="A0A0C4E1R4"/>
<dbReference type="PANTHER" id="PTHR39460:SF1">
    <property type="entry name" value="C6 TRANSCRIPTION FACTOR"/>
    <property type="match status" value="1"/>
</dbReference>
<reference evidence="3" key="3">
    <citation type="submission" date="2011-03" db="EMBL/GenBank/DDBJ databases">
        <title>Annotation of Magnaporthe poae ATCC 64411.</title>
        <authorList>
            <person name="Ma L.-J."/>
            <person name="Dead R."/>
            <person name="Young S.K."/>
            <person name="Zeng Q."/>
            <person name="Gargeya S."/>
            <person name="Fitzgerald M."/>
            <person name="Haas B."/>
            <person name="Abouelleil A."/>
            <person name="Alvarado L."/>
            <person name="Arachchi H.M."/>
            <person name="Berlin A."/>
            <person name="Brown A."/>
            <person name="Chapman S.B."/>
            <person name="Chen Z."/>
            <person name="Dunbar C."/>
            <person name="Freedman E."/>
            <person name="Gearin G."/>
            <person name="Gellesch M."/>
            <person name="Goldberg J."/>
            <person name="Griggs A."/>
            <person name="Gujja S."/>
            <person name="Heiman D."/>
            <person name="Howarth C."/>
            <person name="Larson L."/>
            <person name="Lui A."/>
            <person name="MacDonald P.J.P."/>
            <person name="Mehta T."/>
            <person name="Montmayeur A."/>
            <person name="Murphy C."/>
            <person name="Neiman D."/>
            <person name="Pearson M."/>
            <person name="Priest M."/>
            <person name="Roberts A."/>
            <person name="Saif S."/>
            <person name="Shea T."/>
            <person name="Shenoy N."/>
            <person name="Sisk P."/>
            <person name="Stolte C."/>
            <person name="Sykes S."/>
            <person name="Yandava C."/>
            <person name="Wortman J."/>
            <person name="Nusbaum C."/>
            <person name="Birren B."/>
        </authorList>
    </citation>
    <scope>NUCLEOTIDE SEQUENCE</scope>
    <source>
        <strain evidence="3">ATCC 64411</strain>
    </source>
</reference>
<dbReference type="EnsemblFungi" id="MAPG_06334T0">
    <property type="protein sequence ID" value="MAPG_06334T0"/>
    <property type="gene ID" value="MAPG_06334"/>
</dbReference>
<name>A0A0C4E1R4_MAGP6</name>
<evidence type="ECO:0000313" key="4">
    <source>
        <dbReference type="EnsemblFungi" id="MAPG_06334T0"/>
    </source>
</evidence>
<evidence type="ECO:0000313" key="3">
    <source>
        <dbReference type="EMBL" id="KLU87333.1"/>
    </source>
</evidence>
<dbReference type="eggNOG" id="ENOG502S3AD">
    <property type="taxonomic scope" value="Eukaryota"/>
</dbReference>
<gene>
    <name evidence="3" type="ORF">MAPG_06334</name>
</gene>
<dbReference type="InterPro" id="IPR056146">
    <property type="entry name" value="DUF7729"/>
</dbReference>
<dbReference type="PANTHER" id="PTHR39460">
    <property type="entry name" value="EXPRESSED PROTEIN"/>
    <property type="match status" value="1"/>
</dbReference>
<evidence type="ECO:0000313" key="5">
    <source>
        <dbReference type="Proteomes" id="UP000011715"/>
    </source>
</evidence>
<organism evidence="4 5">
    <name type="scientific">Magnaporthiopsis poae (strain ATCC 64411 / 73-15)</name>
    <name type="common">Kentucky bluegrass fungus</name>
    <name type="synonym">Magnaporthe poae</name>
    <dbReference type="NCBI Taxonomy" id="644358"/>
    <lineage>
        <taxon>Eukaryota</taxon>
        <taxon>Fungi</taxon>
        <taxon>Dikarya</taxon>
        <taxon>Ascomycota</taxon>
        <taxon>Pezizomycotina</taxon>
        <taxon>Sordariomycetes</taxon>
        <taxon>Sordariomycetidae</taxon>
        <taxon>Magnaporthales</taxon>
        <taxon>Magnaporthaceae</taxon>
        <taxon>Magnaporthiopsis</taxon>
    </lineage>
</organism>
<reference evidence="5" key="2">
    <citation type="submission" date="2010-05" db="EMBL/GenBank/DDBJ databases">
        <title>The genome sequence of Magnaporthe poae strain ATCC 64411.</title>
        <authorList>
            <person name="Ma L.-J."/>
            <person name="Dead R."/>
            <person name="Young S."/>
            <person name="Zeng Q."/>
            <person name="Koehrsen M."/>
            <person name="Alvarado L."/>
            <person name="Berlin A."/>
            <person name="Chapman S.B."/>
            <person name="Chen Z."/>
            <person name="Freedman E."/>
            <person name="Gellesch M."/>
            <person name="Goldberg J."/>
            <person name="Griggs A."/>
            <person name="Gujja S."/>
            <person name="Heilman E.R."/>
            <person name="Heiman D."/>
            <person name="Hepburn T."/>
            <person name="Howarth C."/>
            <person name="Jen D."/>
            <person name="Larson L."/>
            <person name="Mehta T."/>
            <person name="Neiman D."/>
            <person name="Pearson M."/>
            <person name="Roberts A."/>
            <person name="Saif S."/>
            <person name="Shea T."/>
            <person name="Shenoy N."/>
            <person name="Sisk P."/>
            <person name="Stolte C."/>
            <person name="Sykes S."/>
            <person name="Walk T."/>
            <person name="White J."/>
            <person name="Yandava C."/>
            <person name="Haas B."/>
            <person name="Nusbaum C."/>
            <person name="Birren B."/>
        </authorList>
    </citation>
    <scope>NUCLEOTIDE SEQUENCE [LARGE SCALE GENOMIC DNA]</scope>
    <source>
        <strain evidence="5">ATCC 64411 / 73-15</strain>
    </source>
</reference>
<evidence type="ECO:0000256" key="1">
    <source>
        <dbReference type="SAM" id="MobiDB-lite"/>
    </source>
</evidence>
<feature type="compositionally biased region" description="Low complexity" evidence="1">
    <location>
        <begin position="124"/>
        <end position="139"/>
    </location>
</feature>
<reference evidence="3" key="1">
    <citation type="submission" date="2010-05" db="EMBL/GenBank/DDBJ databases">
        <title>The Genome Sequence of Magnaporthe poae strain ATCC 64411.</title>
        <authorList>
            <consortium name="The Broad Institute Genome Sequencing Platform"/>
            <consortium name="Broad Institute Genome Sequencing Center for Infectious Disease"/>
            <person name="Ma L.-J."/>
            <person name="Dead R."/>
            <person name="Young S."/>
            <person name="Zeng Q."/>
            <person name="Koehrsen M."/>
            <person name="Alvarado L."/>
            <person name="Berlin A."/>
            <person name="Chapman S.B."/>
            <person name="Chen Z."/>
            <person name="Freedman E."/>
            <person name="Gellesch M."/>
            <person name="Goldberg J."/>
            <person name="Griggs A."/>
            <person name="Gujja S."/>
            <person name="Heilman E.R."/>
            <person name="Heiman D."/>
            <person name="Hepburn T."/>
            <person name="Howarth C."/>
            <person name="Jen D."/>
            <person name="Larson L."/>
            <person name="Mehta T."/>
            <person name="Neiman D."/>
            <person name="Pearson M."/>
            <person name="Roberts A."/>
            <person name="Saif S."/>
            <person name="Shea T."/>
            <person name="Shenoy N."/>
            <person name="Sisk P."/>
            <person name="Stolte C."/>
            <person name="Sykes S."/>
            <person name="Walk T."/>
            <person name="White J."/>
            <person name="Yandava C."/>
            <person name="Haas B."/>
            <person name="Nusbaum C."/>
            <person name="Birren B."/>
        </authorList>
    </citation>
    <scope>NUCLEOTIDE SEQUENCE</scope>
    <source>
        <strain evidence="3">ATCC 64411</strain>
    </source>
</reference>
<dbReference type="OMA" id="WRANTTI"/>